<sequence>MVWDSNTESTTSSRRRPDASPCDLGEQCSAIPWNYGPRVCPIGLGQLDTIVRLPGIRVDDQLSHQQGDEGHQVCTARSTLNSQGTRSGVILQELELLQLSRRRGQVRADVQASNGEQLGDRSEDNPENSATIDQDNREFPTKSTSSRTSTKGSSRRTNQPPLRINPPMMGNLVNPTLVQVVLQAINNQGNLVLRENLEAQYNPGLAHVSQASPQPQVGQSQPIYNAPYLNHPYHPTQPPIHPAQPIGAPPIQQPLVGPIYPPPHQSTLTYPAAHPPTLGSNPSLQHT</sequence>
<organism evidence="2 3">
    <name type="scientific">Amborella trichopoda</name>
    <dbReference type="NCBI Taxonomy" id="13333"/>
    <lineage>
        <taxon>Eukaryota</taxon>
        <taxon>Viridiplantae</taxon>
        <taxon>Streptophyta</taxon>
        <taxon>Embryophyta</taxon>
        <taxon>Tracheophyta</taxon>
        <taxon>Spermatophyta</taxon>
        <taxon>Magnoliopsida</taxon>
        <taxon>Amborellales</taxon>
        <taxon>Amborellaceae</taxon>
        <taxon>Amborella</taxon>
    </lineage>
</organism>
<feature type="region of interest" description="Disordered" evidence="1">
    <location>
        <begin position="103"/>
        <end position="170"/>
    </location>
</feature>
<protein>
    <submittedName>
        <fullName evidence="2">Uncharacterized protein</fullName>
    </submittedName>
</protein>
<proteinExistence type="predicted"/>
<reference evidence="3" key="1">
    <citation type="journal article" date="2013" name="Science">
        <title>The Amborella genome and the evolution of flowering plants.</title>
        <authorList>
            <consortium name="Amborella Genome Project"/>
        </authorList>
    </citation>
    <scope>NUCLEOTIDE SEQUENCE [LARGE SCALE GENOMIC DNA]</scope>
</reference>
<accession>W1PDD8</accession>
<feature type="compositionally biased region" description="Polar residues" evidence="1">
    <location>
        <begin position="278"/>
        <end position="287"/>
    </location>
</feature>
<dbReference type="AlphaFoldDB" id="W1PDD8"/>
<evidence type="ECO:0000313" key="2">
    <source>
        <dbReference type="EMBL" id="ERN05636.1"/>
    </source>
</evidence>
<feature type="region of interest" description="Disordered" evidence="1">
    <location>
        <begin position="263"/>
        <end position="287"/>
    </location>
</feature>
<feature type="region of interest" description="Disordered" evidence="1">
    <location>
        <begin position="1"/>
        <end position="22"/>
    </location>
</feature>
<name>W1PDD8_AMBTC</name>
<evidence type="ECO:0000313" key="3">
    <source>
        <dbReference type="Proteomes" id="UP000017836"/>
    </source>
</evidence>
<dbReference type="EMBL" id="KI393980">
    <property type="protein sequence ID" value="ERN05636.1"/>
    <property type="molecule type" value="Genomic_DNA"/>
</dbReference>
<evidence type="ECO:0000256" key="1">
    <source>
        <dbReference type="SAM" id="MobiDB-lite"/>
    </source>
</evidence>
<keyword evidence="3" id="KW-1185">Reference proteome</keyword>
<dbReference type="Gramene" id="ERN05636">
    <property type="protein sequence ID" value="ERN05636"/>
    <property type="gene ID" value="AMTR_s00006p00093270"/>
</dbReference>
<gene>
    <name evidence="2" type="ORF">AMTR_s00006p00093270</name>
</gene>
<dbReference type="HOGENOM" id="CLU_970897_0_0_1"/>
<feature type="compositionally biased region" description="Low complexity" evidence="1">
    <location>
        <begin position="141"/>
        <end position="157"/>
    </location>
</feature>
<dbReference type="Proteomes" id="UP000017836">
    <property type="component" value="Unassembled WGS sequence"/>
</dbReference>